<sequence length="73" mass="8179">MERLGRSGSPVNVTKWTDLCCACKTPKVLDPERPLEPLRTFRNVTRKKNVPASEYGAPLGVRRMATPERVTPV</sequence>
<proteinExistence type="predicted"/>
<dbReference type="Proteomes" id="UP000019376">
    <property type="component" value="Unassembled WGS sequence"/>
</dbReference>
<organism evidence="1 2">
    <name type="scientific">Penicillium oxalicum (strain 114-2 / CGMCC 5302)</name>
    <name type="common">Penicillium decumbens</name>
    <dbReference type="NCBI Taxonomy" id="933388"/>
    <lineage>
        <taxon>Eukaryota</taxon>
        <taxon>Fungi</taxon>
        <taxon>Dikarya</taxon>
        <taxon>Ascomycota</taxon>
        <taxon>Pezizomycotina</taxon>
        <taxon>Eurotiomycetes</taxon>
        <taxon>Eurotiomycetidae</taxon>
        <taxon>Eurotiales</taxon>
        <taxon>Aspergillaceae</taxon>
        <taxon>Penicillium</taxon>
    </lineage>
</organism>
<keyword evidence="2" id="KW-1185">Reference proteome</keyword>
<dbReference type="EMBL" id="KB644414">
    <property type="protein sequence ID" value="EPS32630.1"/>
    <property type="molecule type" value="Genomic_DNA"/>
</dbReference>
<protein>
    <submittedName>
        <fullName evidence="1">Uncharacterized protein</fullName>
    </submittedName>
</protein>
<accession>S7ZPI3</accession>
<evidence type="ECO:0000313" key="2">
    <source>
        <dbReference type="Proteomes" id="UP000019376"/>
    </source>
</evidence>
<dbReference type="HOGENOM" id="CLU_2705627_0_0_1"/>
<evidence type="ECO:0000313" key="1">
    <source>
        <dbReference type="EMBL" id="EPS32630.1"/>
    </source>
</evidence>
<name>S7ZPI3_PENO1</name>
<reference evidence="1 2" key="1">
    <citation type="journal article" date="2013" name="PLoS ONE">
        <title>Genomic and secretomic analyses reveal unique features of the lignocellulolytic enzyme system of Penicillium decumbens.</title>
        <authorList>
            <person name="Liu G."/>
            <person name="Zhang L."/>
            <person name="Wei X."/>
            <person name="Zou G."/>
            <person name="Qin Y."/>
            <person name="Ma L."/>
            <person name="Li J."/>
            <person name="Zheng H."/>
            <person name="Wang S."/>
            <person name="Wang C."/>
            <person name="Xun L."/>
            <person name="Zhao G.-P."/>
            <person name="Zhou Z."/>
            <person name="Qu Y."/>
        </authorList>
    </citation>
    <scope>NUCLEOTIDE SEQUENCE [LARGE SCALE GENOMIC DNA]</scope>
    <source>
        <strain evidence="2">114-2 / CGMCC 5302</strain>
    </source>
</reference>
<gene>
    <name evidence="1" type="ORF">PDE_07590</name>
</gene>
<dbReference type="AlphaFoldDB" id="S7ZPI3"/>